<reference evidence="1 2" key="2">
    <citation type="journal article" date="2016" name="Int. J. Syst. Evol. Microbiol.">
        <title>Bacillus gobiensis sp. nov., isolated from a soil sample.</title>
        <authorList>
            <person name="Liu B."/>
            <person name="Liu G.H."/>
            <person name="Cetin S."/>
            <person name="Schumann P."/>
            <person name="Pan Z.Z."/>
            <person name="Chen Q.Q."/>
        </authorList>
    </citation>
    <scope>NUCLEOTIDE SEQUENCE [LARGE SCALE GENOMIC DNA]</scope>
    <source>
        <strain evidence="1 2">FJAT-4402</strain>
    </source>
</reference>
<accession>A0A0M4GAS3</accession>
<evidence type="ECO:0000313" key="1">
    <source>
        <dbReference type="EMBL" id="ALC82683.1"/>
    </source>
</evidence>
<proteinExistence type="predicted"/>
<protein>
    <submittedName>
        <fullName evidence="1">Uncharacterized protein</fullName>
    </submittedName>
</protein>
<organism evidence="1 2">
    <name type="scientific">Bacillus gobiensis</name>
    <dbReference type="NCBI Taxonomy" id="1441095"/>
    <lineage>
        <taxon>Bacteria</taxon>
        <taxon>Bacillati</taxon>
        <taxon>Bacillota</taxon>
        <taxon>Bacilli</taxon>
        <taxon>Bacillales</taxon>
        <taxon>Bacillaceae</taxon>
        <taxon>Bacillus</taxon>
    </lineage>
</organism>
<dbReference type="Proteomes" id="UP000067625">
    <property type="component" value="Chromosome"/>
</dbReference>
<gene>
    <name evidence="1" type="ORF">AM592_14670</name>
</gene>
<evidence type="ECO:0000313" key="2">
    <source>
        <dbReference type="Proteomes" id="UP000067625"/>
    </source>
</evidence>
<keyword evidence="2" id="KW-1185">Reference proteome</keyword>
<sequence length="63" mass="7587">MQMKEGHSKRLAEMWFFIFLKLKGKPSLSFIFLRNKKIAQEQHYGKHNRMKNNGFGFEVQKLN</sequence>
<dbReference type="AlphaFoldDB" id="A0A0M4GAS3"/>
<name>A0A0M4GAS3_9BACI</name>
<dbReference type="PATRIC" id="fig|1441095.3.peg.3238"/>
<dbReference type="STRING" id="1441095.AM592_14670"/>
<dbReference type="EMBL" id="CP012600">
    <property type="protein sequence ID" value="ALC82683.1"/>
    <property type="molecule type" value="Genomic_DNA"/>
</dbReference>
<reference evidence="2" key="1">
    <citation type="submission" date="2015-08" db="EMBL/GenBank/DDBJ databases">
        <title>Genome sequencing project for genomic taxonomy and phylogenomics of Bacillus-like bacteria.</title>
        <authorList>
            <person name="Liu B."/>
            <person name="Wang J."/>
            <person name="Zhu Y."/>
            <person name="Liu G."/>
            <person name="Chen Q."/>
            <person name="Chen Z."/>
            <person name="Lan J."/>
            <person name="Che J."/>
            <person name="Ge C."/>
            <person name="Shi H."/>
            <person name="Pan Z."/>
            <person name="Liu X."/>
        </authorList>
    </citation>
    <scope>NUCLEOTIDE SEQUENCE [LARGE SCALE GENOMIC DNA]</scope>
    <source>
        <strain evidence="2">FJAT-4402</strain>
    </source>
</reference>